<proteinExistence type="predicted"/>
<dbReference type="AlphaFoldDB" id="A0A917E4R6"/>
<reference evidence="2" key="2">
    <citation type="submission" date="2020-09" db="EMBL/GenBank/DDBJ databases">
        <authorList>
            <person name="Sun Q."/>
            <person name="Zhou Y."/>
        </authorList>
    </citation>
    <scope>NUCLEOTIDE SEQUENCE</scope>
    <source>
        <strain evidence="2">CGMCC 1.15519</strain>
    </source>
</reference>
<reference evidence="2" key="1">
    <citation type="journal article" date="2014" name="Int. J. Syst. Evol. Microbiol.">
        <title>Complete genome sequence of Corynebacterium casei LMG S-19264T (=DSM 44701T), isolated from a smear-ripened cheese.</title>
        <authorList>
            <consortium name="US DOE Joint Genome Institute (JGI-PGF)"/>
            <person name="Walter F."/>
            <person name="Albersmeier A."/>
            <person name="Kalinowski J."/>
            <person name="Ruckert C."/>
        </authorList>
    </citation>
    <scope>NUCLEOTIDE SEQUENCE</scope>
    <source>
        <strain evidence="2">CGMCC 1.15519</strain>
    </source>
</reference>
<gene>
    <name evidence="2" type="ORF">GCM10011529_04430</name>
</gene>
<protein>
    <submittedName>
        <fullName evidence="2">Uncharacterized protein</fullName>
    </submittedName>
</protein>
<organism evidence="2 3">
    <name type="scientific">Sandarakinorhabdus glacialis</name>
    <dbReference type="NCBI Taxonomy" id="1614636"/>
    <lineage>
        <taxon>Bacteria</taxon>
        <taxon>Pseudomonadati</taxon>
        <taxon>Pseudomonadota</taxon>
        <taxon>Alphaproteobacteria</taxon>
        <taxon>Sphingomonadales</taxon>
        <taxon>Sphingosinicellaceae</taxon>
        <taxon>Sandarakinorhabdus</taxon>
    </lineage>
</organism>
<dbReference type="Proteomes" id="UP000635071">
    <property type="component" value="Unassembled WGS sequence"/>
</dbReference>
<sequence>MTDQPDTPQAAAKRRRRWITLGETIGIVALGISAASLWDSHQQREAERAVAAEQKSAPVRVAPLVLTASVTDEGETLRLATSSSDRVIQTQTISFPTAFGADPVDTVGNSRLETGWFAAGLRSALGDDRKSRRLPVAIVTTYLDDGTERTDTAIYDIGHGWRTRLIGSDVPTLEGITLVARGEKNLQARVDARWTKAHPPKTE</sequence>
<evidence type="ECO:0000313" key="2">
    <source>
        <dbReference type="EMBL" id="GGE01209.1"/>
    </source>
</evidence>
<keyword evidence="1" id="KW-0472">Membrane</keyword>
<keyword evidence="3" id="KW-1185">Reference proteome</keyword>
<evidence type="ECO:0000313" key="3">
    <source>
        <dbReference type="Proteomes" id="UP000635071"/>
    </source>
</evidence>
<comment type="caution">
    <text evidence="2">The sequence shown here is derived from an EMBL/GenBank/DDBJ whole genome shotgun (WGS) entry which is preliminary data.</text>
</comment>
<keyword evidence="1" id="KW-0812">Transmembrane</keyword>
<dbReference type="EMBL" id="BMJM01000001">
    <property type="protein sequence ID" value="GGE01209.1"/>
    <property type="molecule type" value="Genomic_DNA"/>
</dbReference>
<keyword evidence="1" id="KW-1133">Transmembrane helix</keyword>
<dbReference type="RefSeq" id="WP_188761264.1">
    <property type="nucleotide sequence ID" value="NZ_BMJM01000001.1"/>
</dbReference>
<evidence type="ECO:0000256" key="1">
    <source>
        <dbReference type="SAM" id="Phobius"/>
    </source>
</evidence>
<feature type="transmembrane region" description="Helical" evidence="1">
    <location>
        <begin position="18"/>
        <end position="38"/>
    </location>
</feature>
<name>A0A917E4R6_9SPHN</name>
<accession>A0A917E4R6</accession>